<keyword evidence="12" id="KW-1185">Reference proteome</keyword>
<dbReference type="GO" id="GO:0004252">
    <property type="term" value="F:serine-type endopeptidase activity"/>
    <property type="evidence" value="ECO:0007669"/>
    <property type="project" value="UniProtKB-UniRule"/>
</dbReference>
<evidence type="ECO:0000256" key="2">
    <source>
        <dbReference type="ARBA" id="ARBA00022729"/>
    </source>
</evidence>
<protein>
    <recommendedName>
        <fullName evidence="10">Ig-like domain-containing protein</fullName>
    </recommendedName>
</protein>
<dbReference type="SUPFAM" id="SSF48726">
    <property type="entry name" value="Immunoglobulin"/>
    <property type="match status" value="1"/>
</dbReference>
<keyword evidence="1 8" id="KW-0645">Protease</keyword>
<evidence type="ECO:0000259" key="10">
    <source>
        <dbReference type="PROSITE" id="PS50835"/>
    </source>
</evidence>
<dbReference type="Proteomes" id="UP000321577">
    <property type="component" value="Unassembled WGS sequence"/>
</dbReference>
<dbReference type="Pfam" id="PF00415">
    <property type="entry name" value="RCC1"/>
    <property type="match status" value="5"/>
</dbReference>
<evidence type="ECO:0000256" key="9">
    <source>
        <dbReference type="RuleBase" id="RU003355"/>
    </source>
</evidence>
<dbReference type="PROSITE" id="PS00137">
    <property type="entry name" value="SUBTILASE_HIS"/>
    <property type="match status" value="1"/>
</dbReference>
<dbReference type="GO" id="GO:0006508">
    <property type="term" value="P:proteolysis"/>
    <property type="evidence" value="ECO:0007669"/>
    <property type="project" value="UniProtKB-KW"/>
</dbReference>
<dbReference type="RefSeq" id="WP_146850963.1">
    <property type="nucleotide sequence ID" value="NZ_BKAG01000017.1"/>
</dbReference>
<dbReference type="InterPro" id="IPR013783">
    <property type="entry name" value="Ig-like_fold"/>
</dbReference>
<dbReference type="InterPro" id="IPR015919">
    <property type="entry name" value="Cadherin-like_sf"/>
</dbReference>
<feature type="active site" description="Charge relay system" evidence="7 8">
    <location>
        <position position="600"/>
    </location>
</feature>
<dbReference type="InterPro" id="IPR051553">
    <property type="entry name" value="Ran_GTPase-activating"/>
</dbReference>
<proteinExistence type="inferred from homology"/>
<dbReference type="InterPro" id="IPR023828">
    <property type="entry name" value="Peptidase_S8_Ser-AS"/>
</dbReference>
<dbReference type="InterPro" id="IPR036852">
    <property type="entry name" value="Peptidase_S8/S53_dom_sf"/>
</dbReference>
<feature type="active site" description="Charge relay system" evidence="7 8">
    <location>
        <position position="234"/>
    </location>
</feature>
<dbReference type="InterPro" id="IPR000209">
    <property type="entry name" value="Peptidase_S8/S53_dom"/>
</dbReference>
<reference evidence="11 12" key="1">
    <citation type="submission" date="2019-07" db="EMBL/GenBank/DDBJ databases">
        <title>Whole genome shotgun sequence of Brevifollis gellanilyticus NBRC 108608.</title>
        <authorList>
            <person name="Hosoyama A."/>
            <person name="Uohara A."/>
            <person name="Ohji S."/>
            <person name="Ichikawa N."/>
        </authorList>
    </citation>
    <scope>NUCLEOTIDE SEQUENCE [LARGE SCALE GENOMIC DNA]</scope>
    <source>
        <strain evidence="11 12">NBRC 108608</strain>
    </source>
</reference>
<evidence type="ECO:0000256" key="6">
    <source>
        <dbReference type="ARBA" id="ARBA00022837"/>
    </source>
</evidence>
<comment type="caution">
    <text evidence="11">The sequence shown here is derived from an EMBL/GenBank/DDBJ whole genome shotgun (WGS) entry which is preliminary data.</text>
</comment>
<dbReference type="Pfam" id="PF05345">
    <property type="entry name" value="He_PIG"/>
    <property type="match status" value="1"/>
</dbReference>
<evidence type="ECO:0000256" key="7">
    <source>
        <dbReference type="PIRSR" id="PIRSR615500-1"/>
    </source>
</evidence>
<dbReference type="Pfam" id="PF03160">
    <property type="entry name" value="Calx-beta"/>
    <property type="match status" value="1"/>
</dbReference>
<accession>A0A512M9H2</accession>
<dbReference type="PROSITE" id="PS50012">
    <property type="entry name" value="RCC1_3"/>
    <property type="match status" value="6"/>
</dbReference>
<dbReference type="InterPro" id="IPR038081">
    <property type="entry name" value="CalX-like_sf"/>
</dbReference>
<dbReference type="GO" id="GO:0016020">
    <property type="term" value="C:membrane"/>
    <property type="evidence" value="ECO:0007669"/>
    <property type="project" value="InterPro"/>
</dbReference>
<dbReference type="Gene3D" id="2.60.40.2030">
    <property type="match status" value="1"/>
</dbReference>
<dbReference type="PROSITE" id="PS50835">
    <property type="entry name" value="IG_LIKE"/>
    <property type="match status" value="1"/>
</dbReference>
<keyword evidence="5 8" id="KW-0720">Serine protease</keyword>
<dbReference type="PANTHER" id="PTHR45982:SF1">
    <property type="entry name" value="REGULATOR OF CHROMOSOME CONDENSATION"/>
    <property type="match status" value="1"/>
</dbReference>
<dbReference type="InterPro" id="IPR023827">
    <property type="entry name" value="Peptidase_S8_Asp-AS"/>
</dbReference>
<comment type="similarity">
    <text evidence="8 9">Belongs to the peptidase S8 family.</text>
</comment>
<dbReference type="InterPro" id="IPR036179">
    <property type="entry name" value="Ig-like_dom_sf"/>
</dbReference>
<evidence type="ECO:0000256" key="4">
    <source>
        <dbReference type="ARBA" id="ARBA00022801"/>
    </source>
</evidence>
<dbReference type="InterPro" id="IPR000408">
    <property type="entry name" value="Reg_chr_condens"/>
</dbReference>
<evidence type="ECO:0000313" key="12">
    <source>
        <dbReference type="Proteomes" id="UP000321577"/>
    </source>
</evidence>
<dbReference type="SUPFAM" id="SSF141072">
    <property type="entry name" value="CalX-like"/>
    <property type="match status" value="1"/>
</dbReference>
<dbReference type="Gene3D" id="3.40.50.200">
    <property type="entry name" value="Peptidase S8/S53 domain"/>
    <property type="match status" value="2"/>
</dbReference>
<dbReference type="SUPFAM" id="SSF49313">
    <property type="entry name" value="Cadherin-like"/>
    <property type="match status" value="1"/>
</dbReference>
<keyword evidence="3" id="KW-0677">Repeat</keyword>
<keyword evidence="2" id="KW-0732">Signal</keyword>
<dbReference type="InterPro" id="IPR003599">
    <property type="entry name" value="Ig_sub"/>
</dbReference>
<dbReference type="PRINTS" id="PR00723">
    <property type="entry name" value="SUBTILISIN"/>
</dbReference>
<dbReference type="SUPFAM" id="SSF50985">
    <property type="entry name" value="RCC1/BLIP-II"/>
    <property type="match status" value="3"/>
</dbReference>
<keyword evidence="4 8" id="KW-0378">Hydrolase</keyword>
<dbReference type="SUPFAM" id="SSF52743">
    <property type="entry name" value="Subtilisin-like"/>
    <property type="match status" value="1"/>
</dbReference>
<dbReference type="PANTHER" id="PTHR45982">
    <property type="entry name" value="REGULATOR OF CHROMOSOME CONDENSATION"/>
    <property type="match status" value="1"/>
</dbReference>
<dbReference type="OrthoDB" id="182883at2"/>
<evidence type="ECO:0000313" key="11">
    <source>
        <dbReference type="EMBL" id="GEP43386.1"/>
    </source>
</evidence>
<dbReference type="PROSITE" id="PS00136">
    <property type="entry name" value="SUBTILASE_ASP"/>
    <property type="match status" value="1"/>
</dbReference>
<evidence type="ECO:0000256" key="5">
    <source>
        <dbReference type="ARBA" id="ARBA00022825"/>
    </source>
</evidence>
<name>A0A512M9H2_9BACT</name>
<dbReference type="PROSITE" id="PS51892">
    <property type="entry name" value="SUBTILASE"/>
    <property type="match status" value="1"/>
</dbReference>
<dbReference type="SMART" id="SM00409">
    <property type="entry name" value="IG"/>
    <property type="match status" value="2"/>
</dbReference>
<dbReference type="InterPro" id="IPR003644">
    <property type="entry name" value="Calx_beta"/>
</dbReference>
<feature type="active site" description="Charge relay system" evidence="7 8">
    <location>
        <position position="295"/>
    </location>
</feature>
<evidence type="ECO:0000256" key="8">
    <source>
        <dbReference type="PROSITE-ProRule" id="PRU01240"/>
    </source>
</evidence>
<keyword evidence="6" id="KW-0106">Calcium</keyword>
<dbReference type="GO" id="GO:0005509">
    <property type="term" value="F:calcium ion binding"/>
    <property type="evidence" value="ECO:0007669"/>
    <property type="project" value="InterPro"/>
</dbReference>
<dbReference type="GO" id="GO:0007154">
    <property type="term" value="P:cell communication"/>
    <property type="evidence" value="ECO:0007669"/>
    <property type="project" value="InterPro"/>
</dbReference>
<dbReference type="InterPro" id="IPR009091">
    <property type="entry name" value="RCC1/BLIP-II"/>
</dbReference>
<dbReference type="EMBL" id="BKAG01000017">
    <property type="protein sequence ID" value="GEP43386.1"/>
    <property type="molecule type" value="Genomic_DNA"/>
</dbReference>
<organism evidence="11 12">
    <name type="scientific">Brevifollis gellanilyticus</name>
    <dbReference type="NCBI Taxonomy" id="748831"/>
    <lineage>
        <taxon>Bacteria</taxon>
        <taxon>Pseudomonadati</taxon>
        <taxon>Verrucomicrobiota</taxon>
        <taxon>Verrucomicrobiia</taxon>
        <taxon>Verrucomicrobiales</taxon>
        <taxon>Verrucomicrobiaceae</taxon>
    </lineage>
</organism>
<feature type="domain" description="Ig-like" evidence="10">
    <location>
        <begin position="1739"/>
        <end position="1897"/>
    </location>
</feature>
<dbReference type="InterPro" id="IPR022398">
    <property type="entry name" value="Peptidase_S8_His-AS"/>
</dbReference>
<dbReference type="InterPro" id="IPR015500">
    <property type="entry name" value="Peptidase_S8_subtilisin-rel"/>
</dbReference>
<evidence type="ECO:0000256" key="3">
    <source>
        <dbReference type="ARBA" id="ARBA00022737"/>
    </source>
</evidence>
<dbReference type="InterPro" id="IPR007110">
    <property type="entry name" value="Ig-like_dom"/>
</dbReference>
<dbReference type="CDD" id="cd00096">
    <property type="entry name" value="Ig"/>
    <property type="match status" value="2"/>
</dbReference>
<dbReference type="Pfam" id="PF00082">
    <property type="entry name" value="Peptidase_S8"/>
    <property type="match status" value="2"/>
</dbReference>
<gene>
    <name evidence="11" type="ORF">BGE01nite_26770</name>
</gene>
<dbReference type="Gene3D" id="2.60.40.10">
    <property type="entry name" value="Immunoglobulins"/>
    <property type="match status" value="3"/>
</dbReference>
<dbReference type="Gene3D" id="2.130.10.30">
    <property type="entry name" value="Regulator of chromosome condensation 1/beta-lactamase-inhibitor protein II"/>
    <property type="match status" value="3"/>
</dbReference>
<dbReference type="PROSITE" id="PS00138">
    <property type="entry name" value="SUBTILASE_SER"/>
    <property type="match status" value="1"/>
</dbReference>
<evidence type="ECO:0000256" key="1">
    <source>
        <dbReference type="ARBA" id="ARBA00022670"/>
    </source>
</evidence>
<sequence>MPVSQAAPSGLDEVPGFGGIARHGKWVEAHASGFEQRSWEPHLEKALKLPRGVTLVRRSETYRITDFPFEMIRLDRVYRSDQLPEPASVNGQPEPGKAAPEPVWENAMVADHLMVRVQEGVTEAELKAALPKDYRIRQAVVASEELYLVEVPAKGRAALESAVARLEALSDVVLRAEPDFLTTTTATEPNDPFYAGGANPMWHLPKVQAPSTWDVIKEPRNAQEAATVVVAVLDTGVDYDHPDLAENIWNNPFETGSGKETNNVDDDLSGFRDDWRGWDFISAPNDNNPMDDVGHGTHVAGIIGAVGNNNVGTTGACWKVKILPLRIIRKNGAGTYGTYSAAVAAMNYIKRLNRNTRQVAVANHSWGGAGFSKEMLDAINNATKTTDPKPVGLMGTAALKSNEVVLTPKDKNVIFLTELLKIRSGMAITGAGIPANTQVTIVRGDRIFLSNFPTKALNKLALTFDNPSRPKPYGVLHVAAAGNSKKNNDLIPVYPACIPSGFVLSVGASDLNDVPSSWSTTAGTNFGPQTVDIFAPGTNILSTYWIPLNSAPPPGYVPVADATGLQAILEEHSEDSDGTLTTLALPGAPNQGYLSRNGTSMAAPLASGAAALLTMWQPDVKDPRQVRQIIVDQAQPSPALAGKCASGGRLDMARMVDKLYQPLLVDSGGSTGGVGTASGALSMGVSLSGQVAKGDAFTLAIKEGQVLAWGWGYYGQVPGAETATAQGYASATPVVVPGSEDAVMVAATGNTAFMLKNDGTVWAWGGNSDGLLASGGTDLLAHPVPTQIMGLWSTPTPEPQAAWISAGGLPGSSHVTVVNVDGTVWTWGRNERGQLGDATQTDRFTPVQVTGFTDAVMSASGSRYSIAMKSDGTVWQWGHRIGAAETALPNLAPVQVPGLTNGSYIAAGYQTAYAVLENGEMWWWGAFDGDETQTGYPATSQPPVLYSEVSDMVAVSAGNGFAIGVDGIGRLFSWGRNDMGQLGTGVPYSKSRPQEVPGMGEDGIGAMATGRESSVVLLSSGELLTWGRNQRGELGGGRLDESLLPIQVPGISGVALARAGRTPAAAVKLFNGSWLAWGFAGAGPLSQLPAAFTAANGFVDLQGSWNRNFVVAMKSGGTLVSWGQDNTWGEFGNGTTGLPTGGVAPGPANPVTVQNVAGATFFSVSPGAHAPPPGSPEWPYELSQHCLAVNADGTVRAWGRNHRGQLGDGTVVTRTKPVAVPGLTGVVMVAAGGAHSLALRNDGSVWAWGANHYAQLGDGTLASRSSPVRVTGLTEVVQIRSGGEANAALRANGSVWVWGLGGGITSPVANGPTVMVPTQVPGLPPLRRIEVNGDVVMGLDAQGNVWGWSLYAGLLGRFSNSALSSSTPARVEGISQITDLSVGVGGVLAVRADGTLWAWGNGENGLLGDGSAWSILPQYVLGFGATTEKILSTLGSADAQNSWLLKYFTNPDELRDPAFTDDTADPDEDRLANLVEYALNLDPTQVSLDNIPTPFIEKIQEEVGVDPEGESGTFEVTASLLKGRDYLGLEVPRQGIRRDVQYFVEVSTDLVNWTSGDPHTITVSNTSGLLKVFSTIPLTDDVDAPQTLPRGVPVQFIRLRVQRTGPGGVSVTGPAFGSDLQEVKQAAFALGSSIVSEGDGAVQVKVTIKPVPDTDVVIPVTLSGSAIHGTGKDYTANPMSVTFAAGQGETFFTLNLLQDIVPEPVKNISITLGRSTSTSVALGLPGSHVITLLDDETKPRITLQPEPRLIARASPLTLTSGFTGSPPPALQWLLNGKAAGAAKAAQLTVAKSDLANAGSYSLRASNSLGTVHSETVPVGIVDTTAKVLDFKPAATTTLTVPTAGPGLLHRWHKDGQPISDGGIYTGTGTASLKLTRMNAGDSGLYKCVVTMGELTMDSGVHTVRVMDLAPEIIEPVVLDPNRVVIGSKYGPVALPMNPDLNRAGNSFTAKNLPPGLTIDAKTGVISGRPTKAQGAAYGVQFTARNLVNSDTATGSITVLPLPSGLDGVYEGYVERHPGTNQNLGGRLNLVVTTGGVCTGKFVHGTTALSFTVPVEVEPDSAQGTVTVNLTPKGLPALTLNLVLDSSVQTLVDSTLVVGAESAPVHGWRLRAAGLASYTGYYTLALNQPGTISGQPRGAGYASFTVDAKGALKMTGKLADNVGLTSATSVGEHGEVLVHQAVAGGDVILGGLTITPGTAVDFSDTAIAGGLTWSRAVQKAAERIYQPGFGPLQVTCFGGRYLEPLPVATSRVMGLGAGTNNASLTYGYADFGTPEKKPDSAVTLLVKSAVQLPPVADPARKFTLVVTPKTGFFKGDLTLVDPNVTAAGNVTRKSTYEGFIVRQPNGLLRGHGFFILEDLPVIGPPKTTPTTSPKKSGRVWFRHTTDTVNADGFMEAP</sequence>